<keyword evidence="2" id="KW-0238">DNA-binding</keyword>
<organism evidence="2 3">
    <name type="scientific">Pseudomonas putida</name>
    <name type="common">Arthrobacter siderocapsulatus</name>
    <dbReference type="NCBI Taxonomy" id="303"/>
    <lineage>
        <taxon>Bacteria</taxon>
        <taxon>Pseudomonadati</taxon>
        <taxon>Pseudomonadota</taxon>
        <taxon>Gammaproteobacteria</taxon>
        <taxon>Pseudomonadales</taxon>
        <taxon>Pseudomonadaceae</taxon>
        <taxon>Pseudomonas</taxon>
    </lineage>
</organism>
<dbReference type="GO" id="GO:0003677">
    <property type="term" value="F:DNA binding"/>
    <property type="evidence" value="ECO:0007669"/>
    <property type="project" value="UniProtKB-KW"/>
</dbReference>
<dbReference type="OrthoDB" id="8685865at2"/>
<dbReference type="EMBL" id="CP039371">
    <property type="protein sequence ID" value="QCI14061.1"/>
    <property type="molecule type" value="Genomic_DNA"/>
</dbReference>
<dbReference type="Gene3D" id="1.10.1220.10">
    <property type="entry name" value="Met repressor-like"/>
    <property type="match status" value="1"/>
</dbReference>
<evidence type="ECO:0000259" key="1">
    <source>
        <dbReference type="Pfam" id="PF03869"/>
    </source>
</evidence>
<dbReference type="RefSeq" id="WP_136916142.1">
    <property type="nucleotide sequence ID" value="NZ_CP039371.1"/>
</dbReference>
<name>A0A4D6XIZ3_PSEPU</name>
<dbReference type="Proteomes" id="UP000298551">
    <property type="component" value="Chromosome"/>
</dbReference>
<dbReference type="InterPro" id="IPR005569">
    <property type="entry name" value="Arc_DNA-bd_dom"/>
</dbReference>
<dbReference type="AlphaFoldDB" id="A0A4D6XIZ3"/>
<feature type="domain" description="Arc-like DNA binding" evidence="1">
    <location>
        <begin position="6"/>
        <end position="48"/>
    </location>
</feature>
<sequence>MSATNSRTADKFVVRLPDGMREQVAEVARKNHRSMNSEIIDRLEQSLLNGQFKPAEKAMGDGANAEDLQSELSRAYRIIDRLLQNAVPTQDDIQEVLHLIRKQTPLALSHVAAVGA</sequence>
<dbReference type="InterPro" id="IPR013321">
    <property type="entry name" value="Arc_rbn_hlx_hlx"/>
</dbReference>
<dbReference type="GO" id="GO:0006355">
    <property type="term" value="P:regulation of DNA-templated transcription"/>
    <property type="evidence" value="ECO:0007669"/>
    <property type="project" value="InterPro"/>
</dbReference>
<evidence type="ECO:0000313" key="2">
    <source>
        <dbReference type="EMBL" id="QCI14061.1"/>
    </source>
</evidence>
<proteinExistence type="predicted"/>
<evidence type="ECO:0000313" key="3">
    <source>
        <dbReference type="Proteomes" id="UP000298551"/>
    </source>
</evidence>
<protein>
    <submittedName>
        <fullName evidence="2">Arc family DNA-binding protein</fullName>
    </submittedName>
</protein>
<dbReference type="Pfam" id="PF03869">
    <property type="entry name" value="Arc"/>
    <property type="match status" value="1"/>
</dbReference>
<accession>A0A4D6XIZ3</accession>
<gene>
    <name evidence="2" type="ORF">E6B08_23135</name>
</gene>
<reference evidence="3" key="1">
    <citation type="submission" date="2019-04" db="EMBL/GenBank/DDBJ databases">
        <title>Genome sequence of Pseudomonas putida 1290, an auxin catabolizing strain.</title>
        <authorList>
            <person name="Laird T.S."/>
            <person name="Leveau J.H.J."/>
        </authorList>
    </citation>
    <scope>NUCLEOTIDE SEQUENCE [LARGE SCALE GENOMIC DNA]</scope>
    <source>
        <strain evidence="3">1290</strain>
    </source>
</reference>
<dbReference type="SUPFAM" id="SSF47598">
    <property type="entry name" value="Ribbon-helix-helix"/>
    <property type="match status" value="1"/>
</dbReference>
<dbReference type="InterPro" id="IPR010985">
    <property type="entry name" value="Ribbon_hlx_hlx"/>
</dbReference>